<dbReference type="GO" id="GO:1902000">
    <property type="term" value="P:homogentisate catabolic process"/>
    <property type="evidence" value="ECO:0007669"/>
    <property type="project" value="TreeGrafter"/>
</dbReference>
<dbReference type="GO" id="GO:0004334">
    <property type="term" value="F:fumarylacetoacetase activity"/>
    <property type="evidence" value="ECO:0007669"/>
    <property type="project" value="UniProtKB-UniRule"/>
</dbReference>
<feature type="binding site" evidence="12">
    <location>
        <position position="237"/>
    </location>
    <ligand>
        <name>Ca(2+)</name>
        <dbReference type="ChEBI" id="CHEBI:29108"/>
    </ligand>
</feature>
<dbReference type="EMBL" id="LFMY01000010">
    <property type="protein sequence ID" value="OKL58163.1"/>
    <property type="molecule type" value="Genomic_DNA"/>
</dbReference>
<feature type="binding site" evidence="12">
    <location>
        <position position="237"/>
    </location>
    <ligand>
        <name>Mg(2+)</name>
        <dbReference type="ChEBI" id="CHEBI:18420"/>
    </ligand>
</feature>
<dbReference type="GO" id="GO:0006559">
    <property type="term" value="P:L-phenylalanine catabolic process"/>
    <property type="evidence" value="ECO:0007669"/>
    <property type="project" value="UniProtKB-UniRule"/>
</dbReference>
<proteinExistence type="inferred from homology"/>
<feature type="binding site" evidence="12">
    <location>
        <position position="261"/>
    </location>
    <ligand>
        <name>Mg(2+)</name>
        <dbReference type="ChEBI" id="CHEBI:18420"/>
    </ligand>
</feature>
<dbReference type="InterPro" id="IPR011234">
    <property type="entry name" value="Fumarylacetoacetase-like_C"/>
</dbReference>
<comment type="cofactor">
    <cofactor evidence="13">
        <name>Mg(2+)</name>
        <dbReference type="ChEBI" id="CHEBI:18420"/>
    </cofactor>
    <cofactor evidence="13">
        <name>Ca(2+)</name>
        <dbReference type="ChEBI" id="CHEBI:29108"/>
    </cofactor>
</comment>
<keyword evidence="4 12" id="KW-0479">Metal-binding</keyword>
<feature type="binding site" evidence="12">
    <location>
        <position position="205"/>
    </location>
    <ligand>
        <name>Ca(2+)</name>
        <dbReference type="ChEBI" id="CHEBI:29108"/>
    </ligand>
</feature>
<gene>
    <name evidence="16" type="ORF">UA08_06408</name>
</gene>
<comment type="catalytic activity">
    <reaction evidence="13">
        <text>4-fumarylacetoacetate + H2O = acetoacetate + fumarate + H(+)</text>
        <dbReference type="Rhea" id="RHEA:10244"/>
        <dbReference type="ChEBI" id="CHEBI:13705"/>
        <dbReference type="ChEBI" id="CHEBI:15377"/>
        <dbReference type="ChEBI" id="CHEBI:15378"/>
        <dbReference type="ChEBI" id="CHEBI:18034"/>
        <dbReference type="ChEBI" id="CHEBI:29806"/>
        <dbReference type="EC" id="3.7.1.2"/>
    </reaction>
</comment>
<evidence type="ECO:0000256" key="13">
    <source>
        <dbReference type="RuleBase" id="RU366008"/>
    </source>
</evidence>
<keyword evidence="7 12" id="KW-0460">Magnesium</keyword>
<evidence type="ECO:0000313" key="16">
    <source>
        <dbReference type="EMBL" id="OKL58163.1"/>
    </source>
</evidence>
<dbReference type="OrthoDB" id="9971669at2759"/>
<sequence length="434" mass="47461">MSAFTFPVEVAEDCPFGIHNIPFGIYSIPGQARRAATVVGKWIIDLNTLVQNDVFTHADHADSLEGVFLQPVLNDFASLPLAVRQYVRLTIIENLNNAESPFYTNVKVQSQAFVPLEQAEMHMPMRLTDYTDFYSSIVHADTAGKGMNFPIPPAFWEYPMAYNGRVSSVRVSGTEVIRPKGFFLVTPSDSHVQLQPSRELDFEMEMGCFISHPVQAGEIVSAKEAQKHVFGYVLLNDWSARDIQKYEMNPFGPFHSKSFLTSISPWVVTPEALEGSLVQPVASNASVISSHLQNDPNNHAGYDIEFSVSLSRKGSDPVQIVRSYLKDSYWDSLQMIAYQSSSGCGLHTGDLLGSGTNSSATPVSRDPSSPVGCGCLLEAVAANIGLPKVANESVRWLEDGDLVTMEGWFTTPDGKKGGFGPLTGLVVPEKLSGE</sequence>
<name>A0A225AG81_TALAT</name>
<dbReference type="UniPathway" id="UPA00139">
    <property type="reaction ID" value="UER00341"/>
</dbReference>
<keyword evidence="9 13" id="KW-0585">Phenylalanine catabolism</keyword>
<evidence type="ECO:0000256" key="5">
    <source>
        <dbReference type="ARBA" id="ARBA00022801"/>
    </source>
</evidence>
<feature type="binding site" evidence="11">
    <location>
        <position position="356"/>
    </location>
    <ligand>
        <name>substrate</name>
    </ligand>
</feature>
<organism evidence="16 17">
    <name type="scientific">Talaromyces atroroseus</name>
    <dbReference type="NCBI Taxonomy" id="1441469"/>
    <lineage>
        <taxon>Eukaryota</taxon>
        <taxon>Fungi</taxon>
        <taxon>Dikarya</taxon>
        <taxon>Ascomycota</taxon>
        <taxon>Pezizomycotina</taxon>
        <taxon>Eurotiomycetes</taxon>
        <taxon>Eurotiomycetidae</taxon>
        <taxon>Eurotiales</taxon>
        <taxon>Trichocomaceae</taxon>
        <taxon>Talaromyces</taxon>
        <taxon>Talaromyces sect. Trachyspermi</taxon>
    </lineage>
</organism>
<dbReference type="GeneID" id="31006163"/>
<dbReference type="PANTHER" id="PTHR43069">
    <property type="entry name" value="FUMARYLACETOACETASE"/>
    <property type="match status" value="1"/>
</dbReference>
<feature type="domain" description="Fumarylacetoacetase-like C-terminal" evidence="14">
    <location>
        <begin position="135"/>
        <end position="424"/>
    </location>
</feature>
<evidence type="ECO:0000256" key="7">
    <source>
        <dbReference type="ARBA" id="ARBA00022842"/>
    </source>
</evidence>
<dbReference type="EC" id="3.7.1.2" evidence="3 13"/>
<evidence type="ECO:0000313" key="17">
    <source>
        <dbReference type="Proteomes" id="UP000214365"/>
    </source>
</evidence>
<dbReference type="InterPro" id="IPR005959">
    <property type="entry name" value="Fumarylacetoacetase"/>
</dbReference>
<evidence type="ECO:0000256" key="6">
    <source>
        <dbReference type="ARBA" id="ARBA00022837"/>
    </source>
</evidence>
<evidence type="ECO:0000256" key="12">
    <source>
        <dbReference type="PIRSR" id="PIRSR605959-3"/>
    </source>
</evidence>
<dbReference type="GO" id="GO:0046872">
    <property type="term" value="F:metal ion binding"/>
    <property type="evidence" value="ECO:0007669"/>
    <property type="project" value="UniProtKB-UniRule"/>
</dbReference>
<feature type="binding site" evidence="12">
    <location>
        <position position="257"/>
    </location>
    <ligand>
        <name>Mg(2+)</name>
        <dbReference type="ChEBI" id="CHEBI:18420"/>
    </ligand>
</feature>
<dbReference type="Gene3D" id="2.30.30.230">
    <property type="entry name" value="Fumarylacetoacetase, N-terminal domain"/>
    <property type="match status" value="1"/>
</dbReference>
<dbReference type="AlphaFoldDB" id="A0A225AG81"/>
<reference evidence="16 17" key="1">
    <citation type="submission" date="2015-06" db="EMBL/GenBank/DDBJ databases">
        <title>Talaromyces atroroseus IBT 11181 draft genome.</title>
        <authorList>
            <person name="Rasmussen K.B."/>
            <person name="Rasmussen S."/>
            <person name="Petersen B."/>
            <person name="Sicheritz-Ponten T."/>
            <person name="Mortensen U.H."/>
            <person name="Thrane U."/>
        </authorList>
    </citation>
    <scope>NUCLEOTIDE SEQUENCE [LARGE SCALE GENOMIC DNA]</scope>
    <source>
        <strain evidence="16 17">IBT 11181</strain>
    </source>
</reference>
<dbReference type="STRING" id="1441469.A0A225AG81"/>
<protein>
    <recommendedName>
        <fullName evidence="3 13">Fumarylacetoacetase</fullName>
        <ecNumber evidence="3 13">3.7.1.2</ecNumber>
    </recommendedName>
    <alternativeName>
        <fullName evidence="13">Fumarylacetoacetate hydrolase</fullName>
    </alternativeName>
</protein>
<dbReference type="InterPro" id="IPR015377">
    <property type="entry name" value="Fumarylacetoacetase_N"/>
</dbReference>
<dbReference type="Gene3D" id="3.90.850.10">
    <property type="entry name" value="Fumarylacetoacetase-like, C-terminal domain"/>
    <property type="match status" value="1"/>
</dbReference>
<keyword evidence="8 13" id="KW-0828">Tyrosine catabolism</keyword>
<comment type="caution">
    <text evidence="16">The sequence shown here is derived from an EMBL/GenBank/DDBJ whole genome shotgun (WGS) entry which is preliminary data.</text>
</comment>
<dbReference type="InterPro" id="IPR036663">
    <property type="entry name" value="Fumarylacetoacetase_C_sf"/>
</dbReference>
<evidence type="ECO:0000256" key="9">
    <source>
        <dbReference type="ARBA" id="ARBA00023232"/>
    </source>
</evidence>
<evidence type="ECO:0000256" key="2">
    <source>
        <dbReference type="ARBA" id="ARBA00010211"/>
    </source>
</evidence>
<dbReference type="RefSeq" id="XP_020118284.1">
    <property type="nucleotide sequence ID" value="XM_020268942.1"/>
</dbReference>
<keyword evidence="6 12" id="KW-0106">Calcium</keyword>
<dbReference type="InterPro" id="IPR036462">
    <property type="entry name" value="Fumarylacetoacetase_N_sf"/>
</dbReference>
<dbReference type="PANTHER" id="PTHR43069:SF2">
    <property type="entry name" value="FUMARYLACETOACETASE"/>
    <property type="match status" value="1"/>
</dbReference>
<dbReference type="SUPFAM" id="SSF56529">
    <property type="entry name" value="FAH"/>
    <property type="match status" value="1"/>
</dbReference>
<feature type="binding site" evidence="11">
    <location>
        <position position="244"/>
    </location>
    <ligand>
        <name>substrate</name>
    </ligand>
</feature>
<feature type="binding site" evidence="11">
    <location>
        <position position="134"/>
    </location>
    <ligand>
        <name>substrate</name>
    </ligand>
</feature>
<evidence type="ECO:0000256" key="8">
    <source>
        <dbReference type="ARBA" id="ARBA00022878"/>
    </source>
</evidence>
<dbReference type="GO" id="GO:0006572">
    <property type="term" value="P:L-tyrosine catabolic process"/>
    <property type="evidence" value="ECO:0007669"/>
    <property type="project" value="UniProtKB-UniRule"/>
</dbReference>
<evidence type="ECO:0000256" key="1">
    <source>
        <dbReference type="ARBA" id="ARBA00004782"/>
    </source>
</evidence>
<evidence type="ECO:0000259" key="14">
    <source>
        <dbReference type="Pfam" id="PF01557"/>
    </source>
</evidence>
<evidence type="ECO:0000256" key="11">
    <source>
        <dbReference type="PIRSR" id="PIRSR605959-2"/>
    </source>
</evidence>
<accession>A0A225AG81</accession>
<keyword evidence="5 13" id="KW-0378">Hydrolase</keyword>
<evidence type="ECO:0000256" key="10">
    <source>
        <dbReference type="PIRSR" id="PIRSR605959-1"/>
    </source>
</evidence>
<evidence type="ECO:0000256" key="3">
    <source>
        <dbReference type="ARBA" id="ARBA00012094"/>
    </source>
</evidence>
<dbReference type="Pfam" id="PF01557">
    <property type="entry name" value="FAA_hydrolase"/>
    <property type="match status" value="1"/>
</dbReference>
<feature type="domain" description="Fumarylacetoacetase N-terminal" evidence="15">
    <location>
        <begin position="19"/>
        <end position="124"/>
    </location>
</feature>
<dbReference type="Proteomes" id="UP000214365">
    <property type="component" value="Unassembled WGS sequence"/>
</dbReference>
<comment type="pathway">
    <text evidence="1 13">Amino-acid degradation; L-phenylalanine degradation; acetoacetate and fumarate from L-phenylalanine: step 6/6.</text>
</comment>
<dbReference type="SUPFAM" id="SSF63433">
    <property type="entry name" value="Fumarylacetoacetate hydrolase, FAH, N-terminal domain"/>
    <property type="match status" value="1"/>
</dbReference>
<feature type="active site" description="Proton acceptor" evidence="10">
    <location>
        <position position="139"/>
    </location>
</feature>
<feature type="binding site" evidence="12">
    <location>
        <position position="132"/>
    </location>
    <ligand>
        <name>Ca(2+)</name>
        <dbReference type="ChEBI" id="CHEBI:29108"/>
    </ligand>
</feature>
<feature type="binding site" evidence="12">
    <location>
        <position position="203"/>
    </location>
    <ligand>
        <name>Ca(2+)</name>
        <dbReference type="ChEBI" id="CHEBI:29108"/>
    </ligand>
</feature>
<dbReference type="Pfam" id="PF09298">
    <property type="entry name" value="FAA_hydrolase_N"/>
    <property type="match status" value="1"/>
</dbReference>
<evidence type="ECO:0000259" key="15">
    <source>
        <dbReference type="Pfam" id="PF09298"/>
    </source>
</evidence>
<keyword evidence="17" id="KW-1185">Reference proteome</keyword>
<comment type="similarity">
    <text evidence="2 13">Belongs to the FAH family.</text>
</comment>
<evidence type="ECO:0000256" key="4">
    <source>
        <dbReference type="ARBA" id="ARBA00022723"/>
    </source>
</evidence>